<dbReference type="EMBL" id="JGZR01000001">
    <property type="protein sequence ID" value="KFJ05157.1"/>
    <property type="molecule type" value="Genomic_DNA"/>
</dbReference>
<keyword evidence="2" id="KW-1185">Reference proteome</keyword>
<gene>
    <name evidence="1" type="ORF">BISU_1273</name>
</gene>
<protein>
    <submittedName>
        <fullName evidence="1">Glycosyltransferase</fullName>
    </submittedName>
</protein>
<evidence type="ECO:0000313" key="2">
    <source>
        <dbReference type="Proteomes" id="UP000029055"/>
    </source>
</evidence>
<sequence>MSNYYNAFDMSPVPAPGVDAVAPESFRGIYGMPMFVAVPARDLAASERFWRDGMATWLREIIEANALVHSVAHSVNLEMVTWS</sequence>
<comment type="caution">
    <text evidence="1">The sequence shown here is derived from an EMBL/GenBank/DDBJ whole genome shotgun (WGS) entry which is preliminary data.</text>
</comment>
<dbReference type="GO" id="GO:0016740">
    <property type="term" value="F:transferase activity"/>
    <property type="evidence" value="ECO:0007669"/>
    <property type="project" value="UniProtKB-KW"/>
</dbReference>
<evidence type="ECO:0000313" key="1">
    <source>
        <dbReference type="EMBL" id="KFJ05157.1"/>
    </source>
</evidence>
<name>A0A087EBK6_9BIFI</name>
<accession>A0A087EBK6</accession>
<keyword evidence="1" id="KW-0808">Transferase</keyword>
<dbReference type="Proteomes" id="UP000029055">
    <property type="component" value="Unassembled WGS sequence"/>
</dbReference>
<dbReference type="RefSeq" id="WP_024464123.1">
    <property type="nucleotide sequence ID" value="NZ_CP062939.1"/>
</dbReference>
<dbReference type="AlphaFoldDB" id="A0A087EBK6"/>
<proteinExistence type="predicted"/>
<reference evidence="1 2" key="1">
    <citation type="submission" date="2014-03" db="EMBL/GenBank/DDBJ databases">
        <title>Genomics of Bifidobacteria.</title>
        <authorList>
            <person name="Ventura M."/>
            <person name="Milani C."/>
            <person name="Lugli G.A."/>
        </authorList>
    </citation>
    <scope>NUCLEOTIDE SEQUENCE [LARGE SCALE GENOMIC DNA]</scope>
    <source>
        <strain evidence="1 2">LMG 11597</strain>
    </source>
</reference>
<dbReference type="eggNOG" id="COG0346">
    <property type="taxonomic scope" value="Bacteria"/>
</dbReference>
<organism evidence="1 2">
    <name type="scientific">Bifidobacterium subtile</name>
    <dbReference type="NCBI Taxonomy" id="77635"/>
    <lineage>
        <taxon>Bacteria</taxon>
        <taxon>Bacillati</taxon>
        <taxon>Actinomycetota</taxon>
        <taxon>Actinomycetes</taxon>
        <taxon>Bifidobacteriales</taxon>
        <taxon>Bifidobacteriaceae</taxon>
        <taxon>Bifidobacterium</taxon>
    </lineage>
</organism>